<evidence type="ECO:0000313" key="2">
    <source>
        <dbReference type="EMBL" id="VAW32655.1"/>
    </source>
</evidence>
<dbReference type="CDD" id="cd06260">
    <property type="entry name" value="DUF820-like"/>
    <property type="match status" value="1"/>
</dbReference>
<protein>
    <recommendedName>
        <fullName evidence="1">Putative restriction endonuclease domain-containing protein</fullName>
    </recommendedName>
</protein>
<proteinExistence type="predicted"/>
<gene>
    <name evidence="2" type="ORF">MNBD_CHLOROFLEXI01-1933</name>
</gene>
<dbReference type="InterPro" id="IPR008538">
    <property type="entry name" value="Uma2"/>
</dbReference>
<reference evidence="2" key="1">
    <citation type="submission" date="2018-06" db="EMBL/GenBank/DDBJ databases">
        <authorList>
            <person name="Zhirakovskaya E."/>
        </authorList>
    </citation>
    <scope>NUCLEOTIDE SEQUENCE</scope>
</reference>
<sequence>MLHEIANMEPAWEIAKLFPPQGRWSIDDYLALDAGTNHLIEFSHGDVEVLLMPSIQHQRIVRTLFHLLFMFVQKQDLGEVFFAPTKVELWENKIREPDVFFVSHSNLERHTEQWFEQIDLAMEVISPDDPGRDLETKRREYAQANIPEYWVIDPRSSEIMVLALADNRYAVHGVFGIGETATSALLDGFSLPIAEVFT</sequence>
<dbReference type="PANTHER" id="PTHR34107:SF4">
    <property type="entry name" value="SLL1222 PROTEIN"/>
    <property type="match status" value="1"/>
</dbReference>
<dbReference type="PANTHER" id="PTHR34107">
    <property type="entry name" value="SLL0198 PROTEIN-RELATED"/>
    <property type="match status" value="1"/>
</dbReference>
<name>A0A3B0UNG7_9ZZZZ</name>
<evidence type="ECO:0000259" key="1">
    <source>
        <dbReference type="Pfam" id="PF05685"/>
    </source>
</evidence>
<dbReference type="AlphaFoldDB" id="A0A3B0UNG7"/>
<dbReference type="InterPro" id="IPR012296">
    <property type="entry name" value="Nuclease_put_TT1808"/>
</dbReference>
<accession>A0A3B0UNG7</accession>
<dbReference type="SUPFAM" id="SSF52980">
    <property type="entry name" value="Restriction endonuclease-like"/>
    <property type="match status" value="1"/>
</dbReference>
<dbReference type="InterPro" id="IPR011335">
    <property type="entry name" value="Restrct_endonuc-II-like"/>
</dbReference>
<dbReference type="Gene3D" id="3.90.1570.10">
    <property type="entry name" value="tt1808, chain A"/>
    <property type="match status" value="1"/>
</dbReference>
<feature type="domain" description="Putative restriction endonuclease" evidence="1">
    <location>
        <begin position="27"/>
        <end position="193"/>
    </location>
</feature>
<dbReference type="Pfam" id="PF05685">
    <property type="entry name" value="Uma2"/>
    <property type="match status" value="1"/>
</dbReference>
<dbReference type="EMBL" id="UOEU01000379">
    <property type="protein sequence ID" value="VAW32655.1"/>
    <property type="molecule type" value="Genomic_DNA"/>
</dbReference>
<organism evidence="2">
    <name type="scientific">hydrothermal vent metagenome</name>
    <dbReference type="NCBI Taxonomy" id="652676"/>
    <lineage>
        <taxon>unclassified sequences</taxon>
        <taxon>metagenomes</taxon>
        <taxon>ecological metagenomes</taxon>
    </lineage>
</organism>